<protein>
    <submittedName>
        <fullName evidence="1">Uncharacterized protein</fullName>
    </submittedName>
</protein>
<name>A0ACB0L712_TRIPR</name>
<proteinExistence type="predicted"/>
<gene>
    <name evidence="1" type="ORF">MILVUS5_LOCUS29766</name>
</gene>
<dbReference type="EMBL" id="CASHSV030000409">
    <property type="protein sequence ID" value="CAJ2664595.1"/>
    <property type="molecule type" value="Genomic_DNA"/>
</dbReference>
<dbReference type="Proteomes" id="UP001177021">
    <property type="component" value="Unassembled WGS sequence"/>
</dbReference>
<reference evidence="1" key="1">
    <citation type="submission" date="2023-10" db="EMBL/GenBank/DDBJ databases">
        <authorList>
            <person name="Rodriguez Cubillos JULIANA M."/>
            <person name="De Vega J."/>
        </authorList>
    </citation>
    <scope>NUCLEOTIDE SEQUENCE</scope>
</reference>
<evidence type="ECO:0000313" key="2">
    <source>
        <dbReference type="Proteomes" id="UP001177021"/>
    </source>
</evidence>
<keyword evidence="2" id="KW-1185">Reference proteome</keyword>
<sequence>MNPNHHNSWSNYIQNSVNSSHIPNLQNSGNSSHISNQQNSYFGNAPFNPNPTFNPNFQNSPFIPNLQINPHFGNYPYQLTNPTMLHGIQMSSSGMQSIDQVPETPQFCTQGGLETINLGEEVGSTVVKTPKIRFQPKEDEVLIQSWLNSSKNAIIGIDQKGESFWKRIGEAYNKYRDKKYIERKPMVSLLIEICTTNEDGFMSP</sequence>
<comment type="caution">
    <text evidence="1">The sequence shown here is derived from an EMBL/GenBank/DDBJ whole genome shotgun (WGS) entry which is preliminary data.</text>
</comment>
<accession>A0ACB0L712</accession>
<evidence type="ECO:0000313" key="1">
    <source>
        <dbReference type="EMBL" id="CAJ2664595.1"/>
    </source>
</evidence>
<organism evidence="1 2">
    <name type="scientific">Trifolium pratense</name>
    <name type="common">Red clover</name>
    <dbReference type="NCBI Taxonomy" id="57577"/>
    <lineage>
        <taxon>Eukaryota</taxon>
        <taxon>Viridiplantae</taxon>
        <taxon>Streptophyta</taxon>
        <taxon>Embryophyta</taxon>
        <taxon>Tracheophyta</taxon>
        <taxon>Spermatophyta</taxon>
        <taxon>Magnoliopsida</taxon>
        <taxon>eudicotyledons</taxon>
        <taxon>Gunneridae</taxon>
        <taxon>Pentapetalae</taxon>
        <taxon>rosids</taxon>
        <taxon>fabids</taxon>
        <taxon>Fabales</taxon>
        <taxon>Fabaceae</taxon>
        <taxon>Papilionoideae</taxon>
        <taxon>50 kb inversion clade</taxon>
        <taxon>NPAAA clade</taxon>
        <taxon>Hologalegina</taxon>
        <taxon>IRL clade</taxon>
        <taxon>Trifolieae</taxon>
        <taxon>Trifolium</taxon>
    </lineage>
</organism>